<feature type="domain" description="Anaphase-promoting complex subunit 5" evidence="7">
    <location>
        <begin position="214"/>
        <end position="292"/>
    </location>
</feature>
<protein>
    <recommendedName>
        <fullName evidence="2">Anaphase-promoting complex subunit 5</fullName>
    </recommendedName>
</protein>
<dbReference type="EMBL" id="KV722335">
    <property type="protein sequence ID" value="OCH95526.1"/>
    <property type="molecule type" value="Genomic_DNA"/>
</dbReference>
<dbReference type="Pfam" id="PF12862">
    <property type="entry name" value="ANAPC5"/>
    <property type="match status" value="1"/>
</dbReference>
<sequence length="680" mass="78005">MIDTAAPRTSHVLRPHHIQLLTLLLVAFTSFEEKTFPQPFFLALYRFALQEIAEVAPPRTYTETCKTLQSAPMADATGSKQFLQAFLSSASSMQTPDHLANFFQRLPPLFLDRDEDEPSVFCRRSLFGYFARRCFVSYLKLSYGGLAQLHRDYLDWVAAPGPSPQVTSGQSELPGYRPIQKVRLAIDYQIFKTQADRKEYASTDPWSIWHKAYTTGDENAAAENLRRYFEQHFNDTKDSGLRQHALLHLARMHYLSHEYAMCRKLLQEAIGVARTSNDRIVLQLCMSMLRRLPPEERGCRPALNEVQPDLHPLEILSDVRKLMHINNHQPLSAAFERIIQAVGLYDHWIDVQGAAFFESEQWGQHAVQSVVWSMHGCVELAQIEESVVTAFTEVGGNDNNRVVVTLNRAYYRARQGEYQQAIASLLDPDVWRGLDMNDYYSWANEIWHILVLRASRRGHKRQFTEFLKPKRPNGPYMPREYWTGTSTPLGSIIRDPLYEIIQMRGVDQAHTCIELLLTALWYAEFQGRYGLYRTAIILLADVGLEFGMTKWCRRILEEIMPQIVSGNELEQRALASFTLARCILAASDSLEDALLECLPLLVRAEQDFQKLEMLRQLQDVRYLMSIVYHNLGMQRQRDILAVRVKEAEEQAKEAGAVVIEDWVADVWEVVAEVGAALASR</sequence>
<evidence type="ECO:0000259" key="7">
    <source>
        <dbReference type="Pfam" id="PF12862"/>
    </source>
</evidence>
<keyword evidence="9" id="KW-1185">Reference proteome</keyword>
<dbReference type="GO" id="GO:0031145">
    <property type="term" value="P:anaphase-promoting complex-dependent catabolic process"/>
    <property type="evidence" value="ECO:0007669"/>
    <property type="project" value="TreeGrafter"/>
</dbReference>
<name>A0A8E2J674_9APHY</name>
<keyword evidence="3" id="KW-0132">Cell division</keyword>
<evidence type="ECO:0000256" key="6">
    <source>
        <dbReference type="ARBA" id="ARBA00023306"/>
    </source>
</evidence>
<reference evidence="8 9" key="1">
    <citation type="submission" date="2016-07" db="EMBL/GenBank/DDBJ databases">
        <title>Draft genome of the white-rot fungus Obba rivulosa 3A-2.</title>
        <authorList>
            <consortium name="DOE Joint Genome Institute"/>
            <person name="Miettinen O."/>
            <person name="Riley R."/>
            <person name="Acob R."/>
            <person name="Barry K."/>
            <person name="Cullen D."/>
            <person name="De Vries R."/>
            <person name="Hainaut M."/>
            <person name="Hatakka A."/>
            <person name="Henrissat B."/>
            <person name="Hilden K."/>
            <person name="Kuo R."/>
            <person name="Labutti K."/>
            <person name="Lipzen A."/>
            <person name="Makela M.R."/>
            <person name="Sandor L."/>
            <person name="Spatafora J.W."/>
            <person name="Grigoriev I.V."/>
            <person name="Hibbett D.S."/>
        </authorList>
    </citation>
    <scope>NUCLEOTIDE SEQUENCE [LARGE SCALE GENOMIC DNA]</scope>
    <source>
        <strain evidence="8 9">3A-2</strain>
    </source>
</reference>
<keyword evidence="5" id="KW-0833">Ubl conjugation pathway</keyword>
<dbReference type="PANTHER" id="PTHR12830:SF9">
    <property type="entry name" value="ANAPHASE-PROMOTING COMPLEX SUBUNIT 5"/>
    <property type="match status" value="1"/>
</dbReference>
<dbReference type="PANTHER" id="PTHR12830">
    <property type="entry name" value="ANAPHASE-PROMOTING COMPLEX SUBUNIT 5"/>
    <property type="match status" value="1"/>
</dbReference>
<evidence type="ECO:0000256" key="2">
    <source>
        <dbReference type="ARBA" id="ARBA00016066"/>
    </source>
</evidence>
<keyword evidence="4" id="KW-0498">Mitosis</keyword>
<accession>A0A8E2J674</accession>
<dbReference type="InterPro" id="IPR037679">
    <property type="entry name" value="Apc5"/>
</dbReference>
<organism evidence="8 9">
    <name type="scientific">Obba rivulosa</name>
    <dbReference type="NCBI Taxonomy" id="1052685"/>
    <lineage>
        <taxon>Eukaryota</taxon>
        <taxon>Fungi</taxon>
        <taxon>Dikarya</taxon>
        <taxon>Basidiomycota</taxon>
        <taxon>Agaricomycotina</taxon>
        <taxon>Agaricomycetes</taxon>
        <taxon>Polyporales</taxon>
        <taxon>Gelatoporiaceae</taxon>
        <taxon>Obba</taxon>
    </lineage>
</organism>
<evidence type="ECO:0000313" key="9">
    <source>
        <dbReference type="Proteomes" id="UP000250043"/>
    </source>
</evidence>
<dbReference type="GO" id="GO:0005680">
    <property type="term" value="C:anaphase-promoting complex"/>
    <property type="evidence" value="ECO:0007669"/>
    <property type="project" value="InterPro"/>
</dbReference>
<evidence type="ECO:0000256" key="4">
    <source>
        <dbReference type="ARBA" id="ARBA00022776"/>
    </source>
</evidence>
<evidence type="ECO:0000313" key="8">
    <source>
        <dbReference type="EMBL" id="OCH95526.1"/>
    </source>
</evidence>
<dbReference type="OrthoDB" id="2504561at2759"/>
<evidence type="ECO:0000256" key="5">
    <source>
        <dbReference type="ARBA" id="ARBA00022786"/>
    </source>
</evidence>
<gene>
    <name evidence="8" type="ORF">OBBRIDRAFT_816439</name>
</gene>
<evidence type="ECO:0000256" key="3">
    <source>
        <dbReference type="ARBA" id="ARBA00022618"/>
    </source>
</evidence>
<evidence type="ECO:0000256" key="1">
    <source>
        <dbReference type="ARBA" id="ARBA00007450"/>
    </source>
</evidence>
<comment type="similarity">
    <text evidence="1">Belongs to the APC5 family.</text>
</comment>
<proteinExistence type="inferred from homology"/>
<dbReference type="GO" id="GO:0070979">
    <property type="term" value="P:protein K11-linked ubiquitination"/>
    <property type="evidence" value="ECO:0007669"/>
    <property type="project" value="TreeGrafter"/>
</dbReference>
<dbReference type="GO" id="GO:0051301">
    <property type="term" value="P:cell division"/>
    <property type="evidence" value="ECO:0007669"/>
    <property type="project" value="UniProtKB-KW"/>
</dbReference>
<dbReference type="GO" id="GO:0045842">
    <property type="term" value="P:positive regulation of mitotic metaphase/anaphase transition"/>
    <property type="evidence" value="ECO:0007669"/>
    <property type="project" value="TreeGrafter"/>
</dbReference>
<dbReference type="InterPro" id="IPR026000">
    <property type="entry name" value="Apc5_dom"/>
</dbReference>
<dbReference type="Proteomes" id="UP000250043">
    <property type="component" value="Unassembled WGS sequence"/>
</dbReference>
<keyword evidence="6" id="KW-0131">Cell cycle</keyword>
<dbReference type="AlphaFoldDB" id="A0A8E2J674"/>